<sequence>MELYAGWLIEIAAPEDLICTFLEACQIWFFKKQSRDLLEQSCEVTMRTLGQLADGPEKLNLKACTLSTQAKLADKIGDHTKAIELIKVACEIRMQELPLKKALVYDTVCKVGHYHYNACQYEESERWYELSGAWWQSLIEDGDRPRGRLAPHLVIYGYCLLRLHQFNKAQELFLSLLPQLASEGPSGCNMLALGWVGVATAEIRQQDYDAAEIHYIEAERAFYAKLLAADTSCSEKDVAETGIKLVRRRLDITRAQRAAQHIDALFEISEAISQLDLADCEVGERMLRETTEGSFDIEASNA</sequence>
<dbReference type="Proteomes" id="UP001177260">
    <property type="component" value="Unassembled WGS sequence"/>
</dbReference>
<dbReference type="EMBL" id="JAOPJF010000109">
    <property type="protein sequence ID" value="KAK1139391.1"/>
    <property type="molecule type" value="Genomic_DNA"/>
</dbReference>
<reference evidence="1 2" key="1">
    <citation type="journal article" date="2023" name="ACS Omega">
        <title>Identification of the Neoaspergillic Acid Biosynthesis Gene Cluster by Establishing an In Vitro CRISPR-Ribonucleoprotein Genetic System in Aspergillus melleus.</title>
        <authorList>
            <person name="Yuan B."/>
            <person name="Grau M.F."/>
            <person name="Murata R.M."/>
            <person name="Torok T."/>
            <person name="Venkateswaran K."/>
            <person name="Stajich J.E."/>
            <person name="Wang C.C.C."/>
        </authorList>
    </citation>
    <scope>NUCLEOTIDE SEQUENCE [LARGE SCALE GENOMIC DNA]</scope>
    <source>
        <strain evidence="1 2">IMV 1140</strain>
    </source>
</reference>
<keyword evidence="2" id="KW-1185">Reference proteome</keyword>
<name>A0ACC3APC6_9EURO</name>
<accession>A0ACC3APC6</accession>
<comment type="caution">
    <text evidence="1">The sequence shown here is derived from an EMBL/GenBank/DDBJ whole genome shotgun (WGS) entry which is preliminary data.</text>
</comment>
<gene>
    <name evidence="1" type="ORF">N8T08_000843</name>
</gene>
<proteinExistence type="predicted"/>
<evidence type="ECO:0000313" key="1">
    <source>
        <dbReference type="EMBL" id="KAK1139391.1"/>
    </source>
</evidence>
<protein>
    <submittedName>
        <fullName evidence="1">Uncharacterized protein</fullName>
    </submittedName>
</protein>
<organism evidence="1 2">
    <name type="scientific">Aspergillus melleus</name>
    <dbReference type="NCBI Taxonomy" id="138277"/>
    <lineage>
        <taxon>Eukaryota</taxon>
        <taxon>Fungi</taxon>
        <taxon>Dikarya</taxon>
        <taxon>Ascomycota</taxon>
        <taxon>Pezizomycotina</taxon>
        <taxon>Eurotiomycetes</taxon>
        <taxon>Eurotiomycetidae</taxon>
        <taxon>Eurotiales</taxon>
        <taxon>Aspergillaceae</taxon>
        <taxon>Aspergillus</taxon>
        <taxon>Aspergillus subgen. Circumdati</taxon>
    </lineage>
</organism>
<evidence type="ECO:0000313" key="2">
    <source>
        <dbReference type="Proteomes" id="UP001177260"/>
    </source>
</evidence>